<evidence type="ECO:0000313" key="3">
    <source>
        <dbReference type="EMBL" id="MBR0662326.1"/>
    </source>
</evidence>
<reference evidence="3" key="1">
    <citation type="submission" date="2020-01" db="EMBL/GenBank/DDBJ databases">
        <authorList>
            <person name="Rat A."/>
        </authorList>
    </citation>
    <scope>NUCLEOTIDE SEQUENCE</scope>
    <source>
        <strain evidence="3">LMG 31161</strain>
    </source>
</reference>
<dbReference type="GO" id="GO:0000160">
    <property type="term" value="P:phosphorelay signal transduction system"/>
    <property type="evidence" value="ECO:0007669"/>
    <property type="project" value="InterPro"/>
</dbReference>
<dbReference type="SUPFAM" id="SSF52172">
    <property type="entry name" value="CheY-like"/>
    <property type="match status" value="1"/>
</dbReference>
<proteinExistence type="predicted"/>
<reference evidence="4 5" key="2">
    <citation type="submission" date="2020-02" db="EMBL/GenBank/DDBJ databases">
        <authorList>
            <person name="Sun Q."/>
            <person name="Inoue M."/>
        </authorList>
    </citation>
    <scope>NUCLEOTIDE SEQUENCE [LARGE SCALE GENOMIC DNA]</scope>
    <source>
        <strain evidence="4 5">KCTC 22478</strain>
    </source>
</reference>
<dbReference type="Proteomes" id="UP001138708">
    <property type="component" value="Unassembled WGS sequence"/>
</dbReference>
<evidence type="ECO:0000313" key="5">
    <source>
        <dbReference type="Proteomes" id="UP000746741"/>
    </source>
</evidence>
<dbReference type="AlphaFoldDB" id="A0A9X9WPR6"/>
<dbReference type="PROSITE" id="PS50110">
    <property type="entry name" value="RESPONSE_REGULATORY"/>
    <property type="match status" value="1"/>
</dbReference>
<dbReference type="PANTHER" id="PTHR43228:SF1">
    <property type="entry name" value="TWO-COMPONENT RESPONSE REGULATOR ARR22"/>
    <property type="match status" value="1"/>
</dbReference>
<dbReference type="InterPro" id="IPR001789">
    <property type="entry name" value="Sig_transdc_resp-reg_receiver"/>
</dbReference>
<name>A0A9X9WPR6_9PROT</name>
<dbReference type="RefSeq" id="WP_168043817.1">
    <property type="nucleotide sequence ID" value="NZ_JAAEDK010000093.1"/>
</dbReference>
<dbReference type="Gene3D" id="3.40.50.2300">
    <property type="match status" value="1"/>
</dbReference>
<comment type="caution">
    <text evidence="3">The sequence shown here is derived from an EMBL/GenBank/DDBJ whole genome shotgun (WGS) entry which is preliminary data.</text>
</comment>
<evidence type="ECO:0000313" key="4">
    <source>
        <dbReference type="EMBL" id="NKE19911.1"/>
    </source>
</evidence>
<protein>
    <submittedName>
        <fullName evidence="3">Response regulator</fullName>
    </submittedName>
</protein>
<evidence type="ECO:0000313" key="6">
    <source>
        <dbReference type="Proteomes" id="UP001138708"/>
    </source>
</evidence>
<dbReference type="PANTHER" id="PTHR43228">
    <property type="entry name" value="TWO-COMPONENT RESPONSE REGULATOR"/>
    <property type="match status" value="1"/>
</dbReference>
<organism evidence="3 6">
    <name type="scientific">Neoroseomonas oryzicola</name>
    <dbReference type="NCBI Taxonomy" id="535904"/>
    <lineage>
        <taxon>Bacteria</taxon>
        <taxon>Pseudomonadati</taxon>
        <taxon>Pseudomonadota</taxon>
        <taxon>Alphaproteobacteria</taxon>
        <taxon>Acetobacterales</taxon>
        <taxon>Acetobacteraceae</taxon>
        <taxon>Neoroseomonas</taxon>
    </lineage>
</organism>
<feature type="domain" description="Response regulatory" evidence="2">
    <location>
        <begin position="5"/>
        <end position="121"/>
    </location>
</feature>
<dbReference type="InterPro" id="IPR011006">
    <property type="entry name" value="CheY-like_superfamily"/>
</dbReference>
<sequence>MTQRTCLVVDDSLVVRKAARRIIEGLGFAVTEAKDGQEALASCRARLPDGVLLDWNMPVMDGISFLRAARAEFGAEHPRIVLCTTESEFARIVEALEAGAQEYVMKPFDAEIIRDKFTQAGLLEDAA</sequence>
<keyword evidence="5" id="KW-1185">Reference proteome</keyword>
<dbReference type="SMART" id="SM00448">
    <property type="entry name" value="REC"/>
    <property type="match status" value="1"/>
</dbReference>
<reference evidence="3" key="3">
    <citation type="journal article" date="2021" name="Syst. Appl. Microbiol.">
        <title>Roseomonas hellenica sp. nov., isolated from roots of wild-growing Alkanna tinctoria.</title>
        <authorList>
            <person name="Rat A."/>
            <person name="Naranjo H.D."/>
            <person name="Lebbe L."/>
            <person name="Cnockaert M."/>
            <person name="Krigas N."/>
            <person name="Grigoriadou K."/>
            <person name="Maloupa E."/>
            <person name="Willems A."/>
        </authorList>
    </citation>
    <scope>NUCLEOTIDE SEQUENCE</scope>
    <source>
        <strain evidence="3">LMG 31161</strain>
    </source>
</reference>
<keyword evidence="1" id="KW-0597">Phosphoprotein</keyword>
<evidence type="ECO:0000256" key="1">
    <source>
        <dbReference type="PROSITE-ProRule" id="PRU00169"/>
    </source>
</evidence>
<accession>A0A9X9WPR6</accession>
<dbReference type="Pfam" id="PF00072">
    <property type="entry name" value="Response_reg"/>
    <property type="match status" value="1"/>
</dbReference>
<dbReference type="Proteomes" id="UP000746741">
    <property type="component" value="Unassembled WGS sequence"/>
</dbReference>
<dbReference type="InterPro" id="IPR052048">
    <property type="entry name" value="ST_Response_Regulator"/>
</dbReference>
<feature type="modified residue" description="4-aspartylphosphate" evidence="1">
    <location>
        <position position="54"/>
    </location>
</feature>
<evidence type="ECO:0000259" key="2">
    <source>
        <dbReference type="PROSITE" id="PS50110"/>
    </source>
</evidence>
<gene>
    <name evidence="4" type="ORF">GWK15_23350</name>
    <name evidence="3" type="ORF">GXW75_23935</name>
</gene>
<dbReference type="EMBL" id="JAAEDK010000093">
    <property type="protein sequence ID" value="MBR0662326.1"/>
    <property type="molecule type" value="Genomic_DNA"/>
</dbReference>
<dbReference type="EMBL" id="JAAVUP010000015">
    <property type="protein sequence ID" value="NKE19911.1"/>
    <property type="molecule type" value="Genomic_DNA"/>
</dbReference>